<gene>
    <name evidence="8" type="ORF">Q5H94_12925</name>
</gene>
<feature type="domain" description="Major facilitator superfamily (MFS) profile" evidence="7">
    <location>
        <begin position="15"/>
        <end position="408"/>
    </location>
</feature>
<feature type="transmembrane region" description="Helical" evidence="6">
    <location>
        <begin position="145"/>
        <end position="169"/>
    </location>
</feature>
<dbReference type="Proteomes" id="UP001176468">
    <property type="component" value="Unassembled WGS sequence"/>
</dbReference>
<evidence type="ECO:0000256" key="3">
    <source>
        <dbReference type="ARBA" id="ARBA00022692"/>
    </source>
</evidence>
<dbReference type="InterPro" id="IPR050189">
    <property type="entry name" value="MFS_Efflux_Transporters"/>
</dbReference>
<dbReference type="PANTHER" id="PTHR43124">
    <property type="entry name" value="PURINE EFFLUX PUMP PBUE"/>
    <property type="match status" value="1"/>
</dbReference>
<sequence length="410" mass="42804">MSAESPVRAENTAPIPFIEFVALVAALMSLGALGIDSMLPALPDMGQRLGAPDIADRSLIITVFVMGFGIGQPFQGPLTDRFGRKRVLGIGLAGYVAMSLLAGLASSFPLLLAARFLGGLCVASARVVTVAIVRDCFSGRAMAQVTSLAFMVFMAAPVIAPSIGQAILLAGSWRLIFEAIAAASALILCWFWFRMPETLAPENRRPLSMGEVMRGWRRTVTDRSSLGYTIAATILQGALFSYITSIQPIMSDVFHRPDLLGAVFAMAAGGMAVANLLSARIVMRLGMRRISQAAILVIIVAAGAGLALSSVSGHESLALFVALQVLVMAGFGVATSNMSAMAMENMGDIAGTASSLQGFLAITAGSVIGTAVTSQFDGTTRPIHIAFLVAALLAIGIAAIVERGRLFHPS</sequence>
<dbReference type="PROSITE" id="PS50850">
    <property type="entry name" value="MFS"/>
    <property type="match status" value="1"/>
</dbReference>
<dbReference type="Pfam" id="PF07690">
    <property type="entry name" value="MFS_1"/>
    <property type="match status" value="1"/>
</dbReference>
<keyword evidence="5 6" id="KW-0472">Membrane</keyword>
<comment type="caution">
    <text evidence="8">The sequence shown here is derived from an EMBL/GenBank/DDBJ whole genome shotgun (WGS) entry which is preliminary data.</text>
</comment>
<dbReference type="InterPro" id="IPR020846">
    <property type="entry name" value="MFS_dom"/>
</dbReference>
<keyword evidence="2" id="KW-1003">Cell membrane</keyword>
<evidence type="ECO:0000313" key="9">
    <source>
        <dbReference type="Proteomes" id="UP001176468"/>
    </source>
</evidence>
<evidence type="ECO:0000259" key="7">
    <source>
        <dbReference type="PROSITE" id="PS50850"/>
    </source>
</evidence>
<feature type="transmembrane region" description="Helical" evidence="6">
    <location>
        <begin position="86"/>
        <end position="106"/>
    </location>
</feature>
<dbReference type="EMBL" id="JAUQSZ010000008">
    <property type="protein sequence ID" value="MDO7843231.1"/>
    <property type="molecule type" value="Genomic_DNA"/>
</dbReference>
<feature type="transmembrane region" description="Helical" evidence="6">
    <location>
        <begin position="226"/>
        <end position="247"/>
    </location>
</feature>
<feature type="transmembrane region" description="Helical" evidence="6">
    <location>
        <begin position="112"/>
        <end position="133"/>
    </location>
</feature>
<dbReference type="RefSeq" id="WP_304561684.1">
    <property type="nucleotide sequence ID" value="NZ_JAUQSZ010000008.1"/>
</dbReference>
<proteinExistence type="predicted"/>
<reference evidence="8" key="1">
    <citation type="submission" date="2023-07" db="EMBL/GenBank/DDBJ databases">
        <authorList>
            <person name="Kim M.K."/>
        </authorList>
    </citation>
    <scope>NUCLEOTIDE SEQUENCE</scope>
    <source>
        <strain evidence="8">CA1-15</strain>
    </source>
</reference>
<feature type="transmembrane region" description="Helical" evidence="6">
    <location>
        <begin position="12"/>
        <end position="34"/>
    </location>
</feature>
<feature type="transmembrane region" description="Helical" evidence="6">
    <location>
        <begin position="290"/>
        <end position="311"/>
    </location>
</feature>
<evidence type="ECO:0000256" key="4">
    <source>
        <dbReference type="ARBA" id="ARBA00022989"/>
    </source>
</evidence>
<evidence type="ECO:0000256" key="2">
    <source>
        <dbReference type="ARBA" id="ARBA00022475"/>
    </source>
</evidence>
<dbReference type="InterPro" id="IPR011701">
    <property type="entry name" value="MFS"/>
</dbReference>
<feature type="transmembrane region" description="Helical" evidence="6">
    <location>
        <begin position="175"/>
        <end position="193"/>
    </location>
</feature>
<feature type="transmembrane region" description="Helical" evidence="6">
    <location>
        <begin position="54"/>
        <end position="74"/>
    </location>
</feature>
<evidence type="ECO:0000256" key="5">
    <source>
        <dbReference type="ARBA" id="ARBA00023136"/>
    </source>
</evidence>
<dbReference type="Gene3D" id="1.20.1720.10">
    <property type="entry name" value="Multidrug resistance protein D"/>
    <property type="match status" value="1"/>
</dbReference>
<name>A0ABT9A2L1_9SPHN</name>
<keyword evidence="3 6" id="KW-0812">Transmembrane</keyword>
<evidence type="ECO:0000256" key="6">
    <source>
        <dbReference type="SAM" id="Phobius"/>
    </source>
</evidence>
<evidence type="ECO:0000313" key="8">
    <source>
        <dbReference type="EMBL" id="MDO7843231.1"/>
    </source>
</evidence>
<keyword evidence="9" id="KW-1185">Reference proteome</keyword>
<keyword evidence="4 6" id="KW-1133">Transmembrane helix</keyword>
<feature type="transmembrane region" description="Helical" evidence="6">
    <location>
        <begin position="382"/>
        <end position="401"/>
    </location>
</feature>
<dbReference type="PANTHER" id="PTHR43124:SF3">
    <property type="entry name" value="CHLORAMPHENICOL EFFLUX PUMP RV0191"/>
    <property type="match status" value="1"/>
</dbReference>
<organism evidence="8 9">
    <name type="scientific">Sphingomonas immobilis</name>
    <dbReference type="NCBI Taxonomy" id="3063997"/>
    <lineage>
        <taxon>Bacteria</taxon>
        <taxon>Pseudomonadati</taxon>
        <taxon>Pseudomonadota</taxon>
        <taxon>Alphaproteobacteria</taxon>
        <taxon>Sphingomonadales</taxon>
        <taxon>Sphingomonadaceae</taxon>
        <taxon>Sphingomonas</taxon>
    </lineage>
</organism>
<dbReference type="CDD" id="cd17320">
    <property type="entry name" value="MFS_MdfA_MDR_like"/>
    <property type="match status" value="1"/>
</dbReference>
<protein>
    <submittedName>
        <fullName evidence="8">Multidrug effflux MFS transporter</fullName>
    </submittedName>
</protein>
<accession>A0ABT9A2L1</accession>
<dbReference type="InterPro" id="IPR036259">
    <property type="entry name" value="MFS_trans_sf"/>
</dbReference>
<comment type="subcellular location">
    <subcellularLocation>
        <location evidence="1">Cell membrane</location>
        <topology evidence="1">Multi-pass membrane protein</topology>
    </subcellularLocation>
</comment>
<feature type="transmembrane region" description="Helical" evidence="6">
    <location>
        <begin position="259"/>
        <end position="278"/>
    </location>
</feature>
<feature type="transmembrane region" description="Helical" evidence="6">
    <location>
        <begin position="356"/>
        <end position="376"/>
    </location>
</feature>
<evidence type="ECO:0000256" key="1">
    <source>
        <dbReference type="ARBA" id="ARBA00004651"/>
    </source>
</evidence>
<dbReference type="SUPFAM" id="SSF103473">
    <property type="entry name" value="MFS general substrate transporter"/>
    <property type="match status" value="1"/>
</dbReference>
<feature type="transmembrane region" description="Helical" evidence="6">
    <location>
        <begin position="317"/>
        <end position="335"/>
    </location>
</feature>